<dbReference type="AlphaFoldDB" id="A0A9P0J2P1"/>
<evidence type="ECO:0000313" key="2">
    <source>
        <dbReference type="Proteomes" id="UP001154329"/>
    </source>
</evidence>
<gene>
    <name evidence="1" type="ORF">APHIGO_LOCUS6486</name>
</gene>
<reference evidence="1" key="2">
    <citation type="submission" date="2022-10" db="EMBL/GenBank/DDBJ databases">
        <authorList>
            <consortium name="ENA_rothamsted_submissions"/>
            <consortium name="culmorum"/>
            <person name="King R."/>
        </authorList>
    </citation>
    <scope>NUCLEOTIDE SEQUENCE</scope>
</reference>
<keyword evidence="2" id="KW-1185">Reference proteome</keyword>
<dbReference type="Proteomes" id="UP001154329">
    <property type="component" value="Chromosome 2"/>
</dbReference>
<name>A0A9P0J2P1_APHGO</name>
<dbReference type="EMBL" id="OU899035">
    <property type="protein sequence ID" value="CAH1725389.1"/>
    <property type="molecule type" value="Genomic_DNA"/>
</dbReference>
<proteinExistence type="predicted"/>
<accession>A0A9P0J2P1</accession>
<organism evidence="1 2">
    <name type="scientific">Aphis gossypii</name>
    <name type="common">Cotton aphid</name>
    <dbReference type="NCBI Taxonomy" id="80765"/>
    <lineage>
        <taxon>Eukaryota</taxon>
        <taxon>Metazoa</taxon>
        <taxon>Ecdysozoa</taxon>
        <taxon>Arthropoda</taxon>
        <taxon>Hexapoda</taxon>
        <taxon>Insecta</taxon>
        <taxon>Pterygota</taxon>
        <taxon>Neoptera</taxon>
        <taxon>Paraneoptera</taxon>
        <taxon>Hemiptera</taxon>
        <taxon>Sternorrhyncha</taxon>
        <taxon>Aphidomorpha</taxon>
        <taxon>Aphidoidea</taxon>
        <taxon>Aphididae</taxon>
        <taxon>Aphidini</taxon>
        <taxon>Aphis</taxon>
        <taxon>Aphis</taxon>
    </lineage>
</organism>
<reference evidence="1" key="1">
    <citation type="submission" date="2022-02" db="EMBL/GenBank/DDBJ databases">
        <authorList>
            <person name="King R."/>
        </authorList>
    </citation>
    <scope>NUCLEOTIDE SEQUENCE</scope>
</reference>
<evidence type="ECO:0000313" key="1">
    <source>
        <dbReference type="EMBL" id="CAH1725389.1"/>
    </source>
</evidence>
<protein>
    <submittedName>
        <fullName evidence="1">Uncharacterized protein</fullName>
    </submittedName>
</protein>
<sequence>MLENGIDNEPANVNKCLLPKMSSIYYEDTYVADFLKFLHPTDPTLVTKKQNFVQSIFSKMKMANPVSAVPAEPAVSNISSSLKSSYLYELYEYPINWCAVKIWKCRRFDQRWFHI</sequence>